<dbReference type="InterPro" id="IPR014795">
    <property type="entry name" value="TacA_1-like"/>
</dbReference>
<keyword evidence="4" id="KW-0238">DNA-binding</keyword>
<dbReference type="Gene3D" id="1.20.5.780">
    <property type="entry name" value="Single helix bin"/>
    <property type="match status" value="1"/>
</dbReference>
<dbReference type="GO" id="GO:0003677">
    <property type="term" value="F:DNA binding"/>
    <property type="evidence" value="ECO:0007669"/>
    <property type="project" value="UniProtKB-KW"/>
</dbReference>
<evidence type="ECO:0000256" key="3">
    <source>
        <dbReference type="ARBA" id="ARBA00023015"/>
    </source>
</evidence>
<organism evidence="7 8">
    <name type="scientific">Pseudomonas fluorescens</name>
    <dbReference type="NCBI Taxonomy" id="294"/>
    <lineage>
        <taxon>Bacteria</taxon>
        <taxon>Pseudomonadati</taxon>
        <taxon>Pseudomonadota</taxon>
        <taxon>Gammaproteobacteria</taxon>
        <taxon>Pseudomonadales</taxon>
        <taxon>Pseudomonadaceae</taxon>
        <taxon>Pseudomonas</taxon>
    </lineage>
</organism>
<comment type="caution">
    <text evidence="7">The sequence shown here is derived from an EMBL/GenBank/DDBJ whole genome shotgun (WGS) entry which is preliminary data.</text>
</comment>
<keyword evidence="3" id="KW-0805">Transcription regulation</keyword>
<evidence type="ECO:0000313" key="7">
    <source>
        <dbReference type="EMBL" id="KPU62200.1"/>
    </source>
</evidence>
<dbReference type="RefSeq" id="WP_057395639.1">
    <property type="nucleotide sequence ID" value="NZ_LJXB01000004.1"/>
</dbReference>
<comment type="similarity">
    <text evidence="6">Belongs to the TacA antitoxin family.</text>
</comment>
<proteinExistence type="inferred from homology"/>
<dbReference type="PANTHER" id="PTHR35401">
    <property type="entry name" value="COPG FAMILY HELIX-TURN-HELIX PROTEIN-RELATED-RELATED"/>
    <property type="match status" value="1"/>
</dbReference>
<evidence type="ECO:0000256" key="6">
    <source>
        <dbReference type="ARBA" id="ARBA00049988"/>
    </source>
</evidence>
<dbReference type="SUPFAM" id="SSF47598">
    <property type="entry name" value="Ribbon-helix-helix"/>
    <property type="match status" value="1"/>
</dbReference>
<gene>
    <name evidence="7" type="ORF">AN403_6258</name>
</gene>
<sequence>MSSSLLRADSAATEKTKSVPLNMRVDFRKRDLIDVAAAISGSDRTSFILDAACKKAEEVILDQRLFVLADDDFDAFEQALQNNPVRSNKCVQKLLNRPSRWS</sequence>
<evidence type="ECO:0000256" key="5">
    <source>
        <dbReference type="ARBA" id="ARBA00023163"/>
    </source>
</evidence>
<protein>
    <recommendedName>
        <fullName evidence="9">DUF1778 domain-containing protein</fullName>
    </recommendedName>
</protein>
<dbReference type="AlphaFoldDB" id="A0A0P8X7N4"/>
<accession>A0A0P8X7N4</accession>
<evidence type="ECO:0000313" key="8">
    <source>
        <dbReference type="Proteomes" id="UP000050349"/>
    </source>
</evidence>
<evidence type="ECO:0008006" key="9">
    <source>
        <dbReference type="Google" id="ProtNLM"/>
    </source>
</evidence>
<keyword evidence="2" id="KW-1277">Toxin-antitoxin system</keyword>
<dbReference type="EMBL" id="LJXB01000004">
    <property type="protein sequence ID" value="KPU62200.1"/>
    <property type="molecule type" value="Genomic_DNA"/>
</dbReference>
<keyword evidence="5" id="KW-0804">Transcription</keyword>
<dbReference type="InterPro" id="IPR010985">
    <property type="entry name" value="Ribbon_hlx_hlx"/>
</dbReference>
<dbReference type="OrthoDB" id="5297163at2"/>
<dbReference type="Proteomes" id="UP000050349">
    <property type="component" value="Unassembled WGS sequence"/>
</dbReference>
<dbReference type="PANTHER" id="PTHR35401:SF1">
    <property type="entry name" value="CYTOPLASMIC PROTEIN"/>
    <property type="match status" value="1"/>
</dbReference>
<dbReference type="Pfam" id="PF08681">
    <property type="entry name" value="TacA1"/>
    <property type="match status" value="1"/>
</dbReference>
<evidence type="ECO:0000256" key="4">
    <source>
        <dbReference type="ARBA" id="ARBA00023125"/>
    </source>
</evidence>
<keyword evidence="1" id="KW-0678">Repressor</keyword>
<evidence type="ECO:0000256" key="1">
    <source>
        <dbReference type="ARBA" id="ARBA00022491"/>
    </source>
</evidence>
<reference evidence="7 8" key="1">
    <citation type="submission" date="2015-09" db="EMBL/GenBank/DDBJ databases">
        <authorList>
            <person name="Jackson K.R."/>
            <person name="Lunt B.L."/>
            <person name="Fisher J.N.B."/>
            <person name="Gardner A.V."/>
            <person name="Bailey M.E."/>
            <person name="Deus L.M."/>
            <person name="Earl A.S."/>
            <person name="Gibby P.D."/>
            <person name="Hartmann K.A."/>
            <person name="Liu J.E."/>
            <person name="Manci A.M."/>
            <person name="Nielsen D.A."/>
            <person name="Solomon M.B."/>
            <person name="Breakwell D.P."/>
            <person name="Burnett S.H."/>
            <person name="Grose J.H."/>
        </authorList>
    </citation>
    <scope>NUCLEOTIDE SEQUENCE [LARGE SCALE GENOMIC DNA]</scope>
    <source>
        <strain evidence="7 8">S613</strain>
    </source>
</reference>
<evidence type="ECO:0000256" key="2">
    <source>
        <dbReference type="ARBA" id="ARBA00022649"/>
    </source>
</evidence>
<dbReference type="GO" id="GO:0006355">
    <property type="term" value="P:regulation of DNA-templated transcription"/>
    <property type="evidence" value="ECO:0007669"/>
    <property type="project" value="InterPro"/>
</dbReference>
<name>A0A0P8X7N4_PSEFL</name>